<dbReference type="GO" id="GO:0005737">
    <property type="term" value="C:cytoplasm"/>
    <property type="evidence" value="ECO:0007669"/>
    <property type="project" value="UniProtKB-SubCell"/>
</dbReference>
<comment type="caution">
    <text evidence="11">The sequence shown here is derived from an EMBL/GenBank/DDBJ whole genome shotgun (WGS) entry which is preliminary data.</text>
</comment>
<evidence type="ECO:0000256" key="1">
    <source>
        <dbReference type="ARBA" id="ARBA00004123"/>
    </source>
</evidence>
<dbReference type="Pfam" id="PF06544">
    <property type="entry name" value="Prp3_C"/>
    <property type="match status" value="1"/>
</dbReference>
<dbReference type="CDD" id="cd24162">
    <property type="entry name" value="Prp3_C"/>
    <property type="match status" value="1"/>
</dbReference>
<evidence type="ECO:0000256" key="8">
    <source>
        <dbReference type="SAM" id="Coils"/>
    </source>
</evidence>
<evidence type="ECO:0000256" key="7">
    <source>
        <dbReference type="ARBA" id="ARBA00023242"/>
    </source>
</evidence>
<evidence type="ECO:0000256" key="5">
    <source>
        <dbReference type="ARBA" id="ARBA00022490"/>
    </source>
</evidence>
<feature type="region of interest" description="Disordered" evidence="9">
    <location>
        <begin position="601"/>
        <end position="625"/>
    </location>
</feature>
<evidence type="ECO:0000313" key="11">
    <source>
        <dbReference type="EMBL" id="KAF9328333.1"/>
    </source>
</evidence>
<name>A0A9P5SGF2_9FUNG</name>
<gene>
    <name evidence="11" type="ORF">BG006_008467</name>
</gene>
<evidence type="ECO:0000313" key="12">
    <source>
        <dbReference type="Proteomes" id="UP000696485"/>
    </source>
</evidence>
<sequence>MSDDDDFMMEEEEDEDYDFDYEDEDGEEPDVDLENKYYNAKGHKEDEPETALIEFQGVVEAETEKGDWGFKSLKQMVKLSFKMGNYDKTLEYYEQLLPYTKTAVTRNYSEKSINNILDFISSSSDMVFMEKFYQTTLNALKDANNDRLLVKTNLKLAKLWLDRKEYGRLSKILRQLHASCQADDGTDDQRKGTHLLEIFALEIQMYTATKNSKKLKALYQQCLSVKSAIPHPRIMGVIRECGGKMHMSEKEWDQAQTDFFESFRNYDEAGSFQRIQVLKYLVLANMLMESQINPFDSQETKPYKNDPQIVAMTNLVSAYQRRDIREFEKILRDNRATIMDDPFIRAYIDDVLKNIRTQVLIRLIKPYTRIEIPFISRQLNIPAQDVEDLLVGLILDKKIAGHIDQVNQRLELQRQTSGTLRYNAMEKWSNNLATMYTANINKIKAQVAKAKAEAIAKAQAMVAARAAAAAASGSTPTAGATTAAAGVPNLDAIRARAEAAKARMAASLRNVPAPARSTAPVPRVAAPVPAAPAPADPRARGGLGVDVSSMISRDEAGNLIITAPTGKGAPAFATAKVNQKPEPKKQLEILEVPEEYTDVTKNPYFDPNLGSGMAAPRERRPRPLKMAPKGKFTAIANQIRAEERMEQLRKEIEESGQANIKEEDLQLKDGFQKRDILKDGVEWWDAAFLPNKTYTDIKDGHAKIETEDSLITHYVQHPVPIEPPNEQATAAAAAKPRPLMLTTKERKKLRRQRRRELLKEKQDKIRLGLLAPDAPKVKLANMMRVLGQEAVLNPTEIEMRVRQQMAERLQTHLDANAERKLTPEERKVKEQKKKDEDINNGIHVSVYKINDLSHPQKRFKVDTNAQQYGLTGIVLMHPIFSIVVVEGGGKAIRQYKKLMLRRIDWTDNTRLDGTEVSETTDNKCLLVWEGQLRERQFKQLKFIKARTDAHLKETLARFGVQHYWDLALGFKEDEMLGAEAGL</sequence>
<evidence type="ECO:0000256" key="9">
    <source>
        <dbReference type="SAM" id="MobiDB-lite"/>
    </source>
</evidence>
<protein>
    <recommendedName>
        <fullName evidence="4">COP9 signalosome complex subunit 2</fullName>
    </recommendedName>
</protein>
<dbReference type="Pfam" id="PF08572">
    <property type="entry name" value="PRP3"/>
    <property type="match status" value="1"/>
</dbReference>
<feature type="region of interest" description="Disordered" evidence="9">
    <location>
        <begin position="1"/>
        <end position="30"/>
    </location>
</feature>
<evidence type="ECO:0000259" key="10">
    <source>
        <dbReference type="PROSITE" id="PS50250"/>
    </source>
</evidence>
<keyword evidence="12" id="KW-1185">Reference proteome</keyword>
<keyword evidence="8" id="KW-0175">Coiled coil</keyword>
<dbReference type="FunFam" id="1.25.40.570:FF:000011">
    <property type="entry name" value="COP9 signalosome complex subunit 2"/>
    <property type="match status" value="1"/>
</dbReference>
<keyword evidence="7" id="KW-0539">Nucleus</keyword>
<dbReference type="SMART" id="SM00088">
    <property type="entry name" value="PINT"/>
    <property type="match status" value="1"/>
</dbReference>
<dbReference type="AlphaFoldDB" id="A0A9P5SGF2"/>
<dbReference type="InterPro" id="IPR036390">
    <property type="entry name" value="WH_DNA-bd_sf"/>
</dbReference>
<evidence type="ECO:0000256" key="2">
    <source>
        <dbReference type="ARBA" id="ARBA00004496"/>
    </source>
</evidence>
<dbReference type="InterPro" id="IPR013881">
    <property type="entry name" value="Pre-mRNA_splic_Prp3_dom"/>
</dbReference>
<comment type="similarity">
    <text evidence="3">Belongs to the CSN2 family.</text>
</comment>
<comment type="subcellular location">
    <subcellularLocation>
        <location evidence="2">Cytoplasm</location>
    </subcellularLocation>
    <subcellularLocation>
        <location evidence="1">Nucleus</location>
    </subcellularLocation>
</comment>
<dbReference type="InterPro" id="IPR050871">
    <property type="entry name" value="26S_Proteasome/COP9_Components"/>
</dbReference>
<organism evidence="11 12">
    <name type="scientific">Podila minutissima</name>
    <dbReference type="NCBI Taxonomy" id="64525"/>
    <lineage>
        <taxon>Eukaryota</taxon>
        <taxon>Fungi</taxon>
        <taxon>Fungi incertae sedis</taxon>
        <taxon>Mucoromycota</taxon>
        <taxon>Mortierellomycotina</taxon>
        <taxon>Mortierellomycetes</taxon>
        <taxon>Mortierellales</taxon>
        <taxon>Mortierellaceae</taxon>
        <taxon>Podila</taxon>
    </lineage>
</organism>
<dbReference type="PROSITE" id="PS50250">
    <property type="entry name" value="PCI"/>
    <property type="match status" value="1"/>
</dbReference>
<keyword evidence="5" id="KW-0963">Cytoplasm</keyword>
<keyword evidence="6" id="KW-0736">Signalosome</keyword>
<feature type="region of interest" description="Disordered" evidence="9">
    <location>
        <begin position="814"/>
        <end position="834"/>
    </location>
</feature>
<proteinExistence type="inferred from homology"/>
<evidence type="ECO:0000256" key="6">
    <source>
        <dbReference type="ARBA" id="ARBA00022790"/>
    </source>
</evidence>
<dbReference type="Gene3D" id="1.25.40.570">
    <property type="match status" value="1"/>
</dbReference>
<dbReference type="SMART" id="SM00753">
    <property type="entry name" value="PAM"/>
    <property type="match status" value="1"/>
</dbReference>
<reference evidence="11" key="1">
    <citation type="journal article" date="2020" name="Fungal Divers.">
        <title>Resolving the Mortierellaceae phylogeny through synthesis of multi-gene phylogenetics and phylogenomics.</title>
        <authorList>
            <person name="Vandepol N."/>
            <person name="Liber J."/>
            <person name="Desiro A."/>
            <person name="Na H."/>
            <person name="Kennedy M."/>
            <person name="Barry K."/>
            <person name="Grigoriev I.V."/>
            <person name="Miller A.N."/>
            <person name="O'Donnell K."/>
            <person name="Stajich J.E."/>
            <person name="Bonito G."/>
        </authorList>
    </citation>
    <scope>NUCLEOTIDE SEQUENCE</scope>
    <source>
        <strain evidence="11">NVP1</strain>
    </source>
</reference>
<dbReference type="SUPFAM" id="SSF46785">
    <property type="entry name" value="Winged helix' DNA-binding domain"/>
    <property type="match status" value="1"/>
</dbReference>
<dbReference type="InterPro" id="IPR010541">
    <property type="entry name" value="Prp3_C"/>
</dbReference>
<dbReference type="PANTHER" id="PTHR10678">
    <property type="entry name" value="26S PROTEASOME NON-ATPASE REGULATORY SUBUNIT 11/COP9 SIGNALOSOME COMPLEX SUBUNIT 2"/>
    <property type="match status" value="1"/>
</dbReference>
<dbReference type="Pfam" id="PF01399">
    <property type="entry name" value="PCI"/>
    <property type="match status" value="1"/>
</dbReference>
<evidence type="ECO:0000256" key="4">
    <source>
        <dbReference type="ARBA" id="ARBA00014879"/>
    </source>
</evidence>
<dbReference type="GO" id="GO:0008180">
    <property type="term" value="C:COP9 signalosome"/>
    <property type="evidence" value="ECO:0007669"/>
    <property type="project" value="UniProtKB-KW"/>
</dbReference>
<evidence type="ECO:0000256" key="3">
    <source>
        <dbReference type="ARBA" id="ARBA00009318"/>
    </source>
</evidence>
<feature type="domain" description="PCI" evidence="10">
    <location>
        <begin position="255"/>
        <end position="417"/>
    </location>
</feature>
<feature type="coiled-coil region" evidence="8">
    <location>
        <begin position="638"/>
        <end position="665"/>
    </location>
</feature>
<dbReference type="Proteomes" id="UP000696485">
    <property type="component" value="Unassembled WGS sequence"/>
</dbReference>
<accession>A0A9P5SGF2</accession>
<dbReference type="InterPro" id="IPR000717">
    <property type="entry name" value="PCI_dom"/>
</dbReference>
<dbReference type="EMBL" id="JAAAUY010000575">
    <property type="protein sequence ID" value="KAF9328333.1"/>
    <property type="molecule type" value="Genomic_DNA"/>
</dbReference>